<dbReference type="AlphaFoldDB" id="A0A8H6XZL7"/>
<gene>
    <name evidence="1" type="ORF">MSAN_01715900</name>
</gene>
<evidence type="ECO:0000313" key="1">
    <source>
        <dbReference type="EMBL" id="KAF7349264.1"/>
    </source>
</evidence>
<evidence type="ECO:0000313" key="2">
    <source>
        <dbReference type="Proteomes" id="UP000623467"/>
    </source>
</evidence>
<comment type="caution">
    <text evidence="1">The sequence shown here is derived from an EMBL/GenBank/DDBJ whole genome shotgun (WGS) entry which is preliminary data.</text>
</comment>
<protein>
    <submittedName>
        <fullName evidence="1">Kinase domain protein</fullName>
    </submittedName>
</protein>
<name>A0A8H6XZL7_9AGAR</name>
<dbReference type="EMBL" id="JACAZH010000016">
    <property type="protein sequence ID" value="KAF7349264.1"/>
    <property type="molecule type" value="Genomic_DNA"/>
</dbReference>
<keyword evidence="1" id="KW-0418">Kinase</keyword>
<organism evidence="1 2">
    <name type="scientific">Mycena sanguinolenta</name>
    <dbReference type="NCBI Taxonomy" id="230812"/>
    <lineage>
        <taxon>Eukaryota</taxon>
        <taxon>Fungi</taxon>
        <taxon>Dikarya</taxon>
        <taxon>Basidiomycota</taxon>
        <taxon>Agaricomycotina</taxon>
        <taxon>Agaricomycetes</taxon>
        <taxon>Agaricomycetidae</taxon>
        <taxon>Agaricales</taxon>
        <taxon>Marasmiineae</taxon>
        <taxon>Mycenaceae</taxon>
        <taxon>Mycena</taxon>
    </lineage>
</organism>
<accession>A0A8H6XZL7</accession>
<keyword evidence="1" id="KW-0808">Transferase</keyword>
<sequence>MMSRVSVLVTHEDSDSDSAQHLNLPCVDSFNPTSLDAIAEGIVEGLKCYGDLWDLLPDDIIFYSLTTPVPDIIITSSLREYLQNLDLRSSAATLFRSWSIPQDRQLLAVCSFARRRIESPAIEQVATQHSVEQVIRSIRSRDTPSTEAKNAKLLAVQKREVPDAAYARRPLSLDGPPITIYSPVFSKFRHLAETVDLTAKEIGDTFDFVTASTEYYEDEQSRSEAIRYLLRTLVDGKFLEKGYINYGQRQAELDGFSTHVFGLLMAAKGIHEMNNGLGEGSSDALEQAICDFKAFCACNDGERLHARCCCPMFLVAIEGVYICVAGAVFTDRIIVERFTDYIFVGSSPQISGSNAIDEGIRRIGKILKALKICYQEHLPAFYDALPFPPSPASSRDGMLSPPSTDHPRWCCVRTVISETTCCTQIFKSSI</sequence>
<dbReference type="Proteomes" id="UP000623467">
    <property type="component" value="Unassembled WGS sequence"/>
</dbReference>
<dbReference type="GO" id="GO:0016301">
    <property type="term" value="F:kinase activity"/>
    <property type="evidence" value="ECO:0007669"/>
    <property type="project" value="UniProtKB-KW"/>
</dbReference>
<reference evidence="1" key="1">
    <citation type="submission" date="2020-05" db="EMBL/GenBank/DDBJ databases">
        <title>Mycena genomes resolve the evolution of fungal bioluminescence.</title>
        <authorList>
            <person name="Tsai I.J."/>
        </authorList>
    </citation>
    <scope>NUCLEOTIDE SEQUENCE</scope>
    <source>
        <strain evidence="1">160909Yilan</strain>
    </source>
</reference>
<proteinExistence type="predicted"/>
<dbReference type="OrthoDB" id="3250441at2759"/>
<keyword evidence="2" id="KW-1185">Reference proteome</keyword>